<keyword evidence="1" id="KW-1133">Transmembrane helix</keyword>
<reference evidence="3" key="1">
    <citation type="submission" date="2017-02" db="EMBL/GenBank/DDBJ databases">
        <authorList>
            <person name="Varghese N."/>
            <person name="Submissions S."/>
        </authorList>
    </citation>
    <scope>NUCLEOTIDE SEQUENCE [LARGE SCALE GENOMIC DNA]</scope>
    <source>
        <strain evidence="3">DSM 24967</strain>
    </source>
</reference>
<sequence>MMYIQSACWQGFLYISALNIVFVKTICHLSFLKREPFIEADFGHDRCLVTDSLHLSSVIRKPFFAFWRSGRGL</sequence>
<dbReference type="AlphaFoldDB" id="A0A1T5CNK7"/>
<gene>
    <name evidence="2" type="ORF">SAMN05660349_02005</name>
</gene>
<evidence type="ECO:0000313" key="2">
    <source>
        <dbReference type="EMBL" id="SKB61088.1"/>
    </source>
</evidence>
<accession>A0A1T5CNK7</accession>
<dbReference type="EMBL" id="FUYQ01000013">
    <property type="protein sequence ID" value="SKB61088.1"/>
    <property type="molecule type" value="Genomic_DNA"/>
</dbReference>
<dbReference type="Proteomes" id="UP000190852">
    <property type="component" value="Unassembled WGS sequence"/>
</dbReference>
<evidence type="ECO:0000256" key="1">
    <source>
        <dbReference type="SAM" id="Phobius"/>
    </source>
</evidence>
<protein>
    <submittedName>
        <fullName evidence="2">Uncharacterized protein</fullName>
    </submittedName>
</protein>
<name>A0A1T5CNK7_9BACT</name>
<keyword evidence="3" id="KW-1185">Reference proteome</keyword>
<evidence type="ECO:0000313" key="3">
    <source>
        <dbReference type="Proteomes" id="UP000190852"/>
    </source>
</evidence>
<keyword evidence="1" id="KW-0812">Transmembrane</keyword>
<organism evidence="2 3">
    <name type="scientific">Parabacteroides chartae</name>
    <dbReference type="NCBI Taxonomy" id="1037355"/>
    <lineage>
        <taxon>Bacteria</taxon>
        <taxon>Pseudomonadati</taxon>
        <taxon>Bacteroidota</taxon>
        <taxon>Bacteroidia</taxon>
        <taxon>Bacteroidales</taxon>
        <taxon>Tannerellaceae</taxon>
        <taxon>Parabacteroides</taxon>
    </lineage>
</organism>
<keyword evidence="1" id="KW-0472">Membrane</keyword>
<feature type="transmembrane region" description="Helical" evidence="1">
    <location>
        <begin position="12"/>
        <end position="32"/>
    </location>
</feature>
<proteinExistence type="predicted"/>